<comment type="caution">
    <text evidence="4">The sequence shown here is derived from an EMBL/GenBank/DDBJ whole genome shotgun (WGS) entry which is preliminary data.</text>
</comment>
<accession>A0A7W8JDJ3</accession>
<evidence type="ECO:0000256" key="3">
    <source>
        <dbReference type="PROSITE-ProRule" id="PRU00339"/>
    </source>
</evidence>
<dbReference type="InterPro" id="IPR019734">
    <property type="entry name" value="TPR_rpt"/>
</dbReference>
<reference evidence="4 5" key="1">
    <citation type="submission" date="2020-08" db="EMBL/GenBank/DDBJ databases">
        <title>Genomic Encyclopedia of Type Strains, Phase IV (KMG-V): Genome sequencing to study the core and pangenomes of soil and plant-associated prokaryotes.</title>
        <authorList>
            <person name="Whitman W."/>
        </authorList>
    </citation>
    <scope>NUCLEOTIDE SEQUENCE [LARGE SCALE GENOMIC DNA]</scope>
    <source>
        <strain evidence="4 5">M8US30</strain>
    </source>
</reference>
<protein>
    <submittedName>
        <fullName evidence="4">Tetratricopeptide (TPR) repeat protein</fullName>
    </submittedName>
</protein>
<proteinExistence type="predicted"/>
<dbReference type="PANTHER" id="PTHR44858">
    <property type="entry name" value="TETRATRICOPEPTIDE REPEAT PROTEIN 6"/>
    <property type="match status" value="1"/>
</dbReference>
<dbReference type="Pfam" id="PF13432">
    <property type="entry name" value="TPR_16"/>
    <property type="match status" value="3"/>
</dbReference>
<evidence type="ECO:0000256" key="2">
    <source>
        <dbReference type="ARBA" id="ARBA00022803"/>
    </source>
</evidence>
<feature type="repeat" description="TPR" evidence="3">
    <location>
        <begin position="247"/>
        <end position="280"/>
    </location>
</feature>
<dbReference type="InterPro" id="IPR050498">
    <property type="entry name" value="Ycf3"/>
</dbReference>
<dbReference type="InterPro" id="IPR011990">
    <property type="entry name" value="TPR-like_helical_dom_sf"/>
</dbReference>
<dbReference type="AlphaFoldDB" id="A0A7W8JDJ3"/>
<dbReference type="PANTHER" id="PTHR44858:SF1">
    <property type="entry name" value="UDP-N-ACETYLGLUCOSAMINE--PEPTIDE N-ACETYLGLUCOSAMINYLTRANSFERASE SPINDLY-RELATED"/>
    <property type="match status" value="1"/>
</dbReference>
<evidence type="ECO:0000313" key="4">
    <source>
        <dbReference type="EMBL" id="MBB5345972.1"/>
    </source>
</evidence>
<dbReference type="PROSITE" id="PS50293">
    <property type="entry name" value="TPR_REGION"/>
    <property type="match status" value="2"/>
</dbReference>
<gene>
    <name evidence="4" type="ORF">HDF10_003979</name>
</gene>
<sequence>MAMSGALAQNNAGQNALALEQQGRNAEAEAAWRAITKGDPHNAEAFAHLGLVESRQENYGEALASYHHALELNPALPGLQMNLGLAFFKAKDFKDSIKPFTAELQKHPGDQRLIILIGMAHYGMGDYFVAIPYLKQAADRDPQSLPLRLTLAHSCMLSKQFQCVLDVYKEILALNADSAEADMLAGEALDEKGDSSGAIEQFRAAVHTNPKEPNVHFGLGYLLWTQSQYADAAKEFQAELDNDPQHVQARACLGDSYVQLNDYARAEPELEKALAADPTLGPAHRDLGIIYADQDRKEDAVRELQKAIELDPKDVAPHWRLAKLDQAMGKKEEAKAEFAKASSMNKESIQALSQKLATAPKPAQ</sequence>
<evidence type="ECO:0000256" key="1">
    <source>
        <dbReference type="ARBA" id="ARBA00022737"/>
    </source>
</evidence>
<dbReference type="Pfam" id="PF13181">
    <property type="entry name" value="TPR_8"/>
    <property type="match status" value="1"/>
</dbReference>
<feature type="repeat" description="TPR" evidence="3">
    <location>
        <begin position="43"/>
        <end position="76"/>
    </location>
</feature>
<organism evidence="4 5">
    <name type="scientific">Tunturiibacter lichenicola</name>
    <dbReference type="NCBI Taxonomy" id="2051959"/>
    <lineage>
        <taxon>Bacteria</taxon>
        <taxon>Pseudomonadati</taxon>
        <taxon>Acidobacteriota</taxon>
        <taxon>Terriglobia</taxon>
        <taxon>Terriglobales</taxon>
        <taxon>Acidobacteriaceae</taxon>
        <taxon>Tunturiibacter</taxon>
    </lineage>
</organism>
<dbReference type="SMART" id="SM00028">
    <property type="entry name" value="TPR"/>
    <property type="match status" value="8"/>
</dbReference>
<feature type="repeat" description="TPR" evidence="3">
    <location>
        <begin position="281"/>
        <end position="314"/>
    </location>
</feature>
<dbReference type="SUPFAM" id="SSF48452">
    <property type="entry name" value="TPR-like"/>
    <property type="match status" value="2"/>
</dbReference>
<dbReference type="Gene3D" id="1.25.40.10">
    <property type="entry name" value="Tetratricopeptide repeat domain"/>
    <property type="match status" value="2"/>
</dbReference>
<dbReference type="PROSITE" id="PS50005">
    <property type="entry name" value="TPR"/>
    <property type="match status" value="6"/>
</dbReference>
<feature type="repeat" description="TPR" evidence="3">
    <location>
        <begin position="213"/>
        <end position="246"/>
    </location>
</feature>
<dbReference type="Proteomes" id="UP000569092">
    <property type="component" value="Unassembled WGS sequence"/>
</dbReference>
<name>A0A7W8JDJ3_9BACT</name>
<keyword evidence="1" id="KW-0677">Repeat</keyword>
<feature type="repeat" description="TPR" evidence="3">
    <location>
        <begin position="179"/>
        <end position="212"/>
    </location>
</feature>
<evidence type="ECO:0000313" key="5">
    <source>
        <dbReference type="Proteomes" id="UP000569092"/>
    </source>
</evidence>
<dbReference type="EMBL" id="JACHDZ010000008">
    <property type="protein sequence ID" value="MBB5345972.1"/>
    <property type="molecule type" value="Genomic_DNA"/>
</dbReference>
<keyword evidence="2 3" id="KW-0802">TPR repeat</keyword>
<feature type="repeat" description="TPR" evidence="3">
    <location>
        <begin position="111"/>
        <end position="144"/>
    </location>
</feature>